<organism evidence="1 2">
    <name type="scientific">Acorus calamus</name>
    <name type="common">Sweet flag</name>
    <dbReference type="NCBI Taxonomy" id="4465"/>
    <lineage>
        <taxon>Eukaryota</taxon>
        <taxon>Viridiplantae</taxon>
        <taxon>Streptophyta</taxon>
        <taxon>Embryophyta</taxon>
        <taxon>Tracheophyta</taxon>
        <taxon>Spermatophyta</taxon>
        <taxon>Magnoliopsida</taxon>
        <taxon>Liliopsida</taxon>
        <taxon>Acoraceae</taxon>
        <taxon>Acorus</taxon>
    </lineage>
</organism>
<name>A0AAV9CXY8_ACOCL</name>
<dbReference type="AlphaFoldDB" id="A0AAV9CXY8"/>
<accession>A0AAV9CXY8</accession>
<evidence type="ECO:0000313" key="1">
    <source>
        <dbReference type="EMBL" id="KAK1293032.1"/>
    </source>
</evidence>
<proteinExistence type="predicted"/>
<reference evidence="1" key="1">
    <citation type="journal article" date="2023" name="Nat. Commun.">
        <title>Diploid and tetraploid genomes of Acorus and the evolution of monocots.</title>
        <authorList>
            <person name="Ma L."/>
            <person name="Liu K.W."/>
            <person name="Li Z."/>
            <person name="Hsiao Y.Y."/>
            <person name="Qi Y."/>
            <person name="Fu T."/>
            <person name="Tang G.D."/>
            <person name="Zhang D."/>
            <person name="Sun W.H."/>
            <person name="Liu D.K."/>
            <person name="Li Y."/>
            <person name="Chen G.Z."/>
            <person name="Liu X.D."/>
            <person name="Liao X.Y."/>
            <person name="Jiang Y.T."/>
            <person name="Yu X."/>
            <person name="Hao Y."/>
            <person name="Huang J."/>
            <person name="Zhao X.W."/>
            <person name="Ke S."/>
            <person name="Chen Y.Y."/>
            <person name="Wu W.L."/>
            <person name="Hsu J.L."/>
            <person name="Lin Y.F."/>
            <person name="Huang M.D."/>
            <person name="Li C.Y."/>
            <person name="Huang L."/>
            <person name="Wang Z.W."/>
            <person name="Zhao X."/>
            <person name="Zhong W.Y."/>
            <person name="Peng D.H."/>
            <person name="Ahmad S."/>
            <person name="Lan S."/>
            <person name="Zhang J.S."/>
            <person name="Tsai W.C."/>
            <person name="Van de Peer Y."/>
            <person name="Liu Z.J."/>
        </authorList>
    </citation>
    <scope>NUCLEOTIDE SEQUENCE</scope>
    <source>
        <strain evidence="1">CP</strain>
    </source>
</reference>
<comment type="caution">
    <text evidence="1">The sequence shown here is derived from an EMBL/GenBank/DDBJ whole genome shotgun (WGS) entry which is preliminary data.</text>
</comment>
<protein>
    <submittedName>
        <fullName evidence="1">Uncharacterized protein</fullName>
    </submittedName>
</protein>
<evidence type="ECO:0000313" key="2">
    <source>
        <dbReference type="Proteomes" id="UP001180020"/>
    </source>
</evidence>
<gene>
    <name evidence="1" type="ORF">QJS10_CPB17g01407</name>
</gene>
<sequence length="207" mass="22973">MLFTTFKTRCVGWWFRLASGRFESQGMQWCSEANISTWRIFGIPRRALSRTGVNSSWALVQSNYRKGGALLQLMNGRHSALVHEKGMPRTFKSSSSRDRLLRPLGLRIQEVVGKNTQLPRKILSLPPKNLLELIPLAPLRHRVTPPPPPPASDVVSRHLLSLKSRPPRRGSALLTKTTRRGGESIANKIGIGVVNPSIAILSNPSST</sequence>
<keyword evidence="2" id="KW-1185">Reference proteome</keyword>
<dbReference type="EMBL" id="JAUJYO010000017">
    <property type="protein sequence ID" value="KAK1293032.1"/>
    <property type="molecule type" value="Genomic_DNA"/>
</dbReference>
<reference evidence="1" key="2">
    <citation type="submission" date="2023-06" db="EMBL/GenBank/DDBJ databases">
        <authorList>
            <person name="Ma L."/>
            <person name="Liu K.-W."/>
            <person name="Li Z."/>
            <person name="Hsiao Y.-Y."/>
            <person name="Qi Y."/>
            <person name="Fu T."/>
            <person name="Tang G."/>
            <person name="Zhang D."/>
            <person name="Sun W.-H."/>
            <person name="Liu D.-K."/>
            <person name="Li Y."/>
            <person name="Chen G.-Z."/>
            <person name="Liu X.-D."/>
            <person name="Liao X.-Y."/>
            <person name="Jiang Y.-T."/>
            <person name="Yu X."/>
            <person name="Hao Y."/>
            <person name="Huang J."/>
            <person name="Zhao X.-W."/>
            <person name="Ke S."/>
            <person name="Chen Y.-Y."/>
            <person name="Wu W.-L."/>
            <person name="Hsu J.-L."/>
            <person name="Lin Y.-F."/>
            <person name="Huang M.-D."/>
            <person name="Li C.-Y."/>
            <person name="Huang L."/>
            <person name="Wang Z.-W."/>
            <person name="Zhao X."/>
            <person name="Zhong W.-Y."/>
            <person name="Peng D.-H."/>
            <person name="Ahmad S."/>
            <person name="Lan S."/>
            <person name="Zhang J.-S."/>
            <person name="Tsai W.-C."/>
            <person name="Van De Peer Y."/>
            <person name="Liu Z.-J."/>
        </authorList>
    </citation>
    <scope>NUCLEOTIDE SEQUENCE</scope>
    <source>
        <strain evidence="1">CP</strain>
        <tissue evidence="1">Leaves</tissue>
    </source>
</reference>
<dbReference type="Proteomes" id="UP001180020">
    <property type="component" value="Unassembled WGS sequence"/>
</dbReference>